<evidence type="ECO:0000313" key="2">
    <source>
        <dbReference type="Proteomes" id="UP001597097"/>
    </source>
</evidence>
<accession>A0ABW4GYA5</accession>
<name>A0ABW4GYA5_9ACTN</name>
<dbReference type="GO" id="GO:0032259">
    <property type="term" value="P:methylation"/>
    <property type="evidence" value="ECO:0007669"/>
    <property type="project" value="UniProtKB-KW"/>
</dbReference>
<keyword evidence="1" id="KW-0808">Transferase</keyword>
<dbReference type="RefSeq" id="WP_219537029.1">
    <property type="nucleotide sequence ID" value="NZ_JAHKRM010000034.1"/>
</dbReference>
<protein>
    <submittedName>
        <fullName evidence="1">SAM-dependent methyltransferase</fullName>
    </submittedName>
</protein>
<dbReference type="Proteomes" id="UP001597097">
    <property type="component" value="Unassembled WGS sequence"/>
</dbReference>
<comment type="caution">
    <text evidence="1">The sequence shown here is derived from an EMBL/GenBank/DDBJ whole genome shotgun (WGS) entry which is preliminary data.</text>
</comment>
<dbReference type="GO" id="GO:0008168">
    <property type="term" value="F:methyltransferase activity"/>
    <property type="evidence" value="ECO:0007669"/>
    <property type="project" value="UniProtKB-KW"/>
</dbReference>
<reference evidence="2" key="1">
    <citation type="journal article" date="2019" name="Int. J. Syst. Evol. Microbiol.">
        <title>The Global Catalogue of Microorganisms (GCM) 10K type strain sequencing project: providing services to taxonomists for standard genome sequencing and annotation.</title>
        <authorList>
            <consortium name="The Broad Institute Genomics Platform"/>
            <consortium name="The Broad Institute Genome Sequencing Center for Infectious Disease"/>
            <person name="Wu L."/>
            <person name="Ma J."/>
        </authorList>
    </citation>
    <scope>NUCLEOTIDE SEQUENCE [LARGE SCALE GENOMIC DNA]</scope>
    <source>
        <strain evidence="2">CGMCC 1.15399</strain>
    </source>
</reference>
<dbReference type="PIRSF" id="PIRSF017393">
    <property type="entry name" value="MTase_SAV2177"/>
    <property type="match status" value="1"/>
</dbReference>
<dbReference type="EMBL" id="JBHUCM010000078">
    <property type="protein sequence ID" value="MFD1547604.1"/>
    <property type="molecule type" value="Genomic_DNA"/>
</dbReference>
<keyword evidence="2" id="KW-1185">Reference proteome</keyword>
<gene>
    <name evidence="1" type="ORF">ACFSJ0_61980</name>
</gene>
<organism evidence="1 2">
    <name type="scientific">Nonomuraea guangzhouensis</name>
    <dbReference type="NCBI Taxonomy" id="1291555"/>
    <lineage>
        <taxon>Bacteria</taxon>
        <taxon>Bacillati</taxon>
        <taxon>Actinomycetota</taxon>
        <taxon>Actinomycetes</taxon>
        <taxon>Streptosporangiales</taxon>
        <taxon>Streptosporangiaceae</taxon>
        <taxon>Nonomuraea</taxon>
    </lineage>
</organism>
<keyword evidence="1" id="KW-0489">Methyltransferase</keyword>
<evidence type="ECO:0000313" key="1">
    <source>
        <dbReference type="EMBL" id="MFD1547604.1"/>
    </source>
</evidence>
<proteinExistence type="predicted"/>
<dbReference type="InterPro" id="IPR006764">
    <property type="entry name" value="SAM_dep_MeTrfase_SAV2177_type"/>
</dbReference>
<sequence length="271" mass="29437">MSDDSPAGQSAWDRIDTTIPHSARVWNYLLGGKDNFAPDREAGELLLRTFPDFAEVARLQREFLIRAVTYLVEETGVRQFLDIGTGLPTANNIHEVAQRIAPETRVVYVDNDPIVLVHARALLTSTHPGVTAYIDADVRDPDVILEGAAKTLDFSQPIALVMLSIAGQLPDEDDPWGIVGRLMAALPSGSYLVLSDGTNTNPALMEAVSAYNKAAANSYHLRAPAQIGTFFEGLDLVEPGVVPTPEWRRPVDAWDEPAKLVSAVCGVARKP</sequence>
<dbReference type="Pfam" id="PF04672">
    <property type="entry name" value="Methyltransf_19"/>
    <property type="match status" value="1"/>
</dbReference>